<protein>
    <submittedName>
        <fullName evidence="4">(raccoon dog) hypothetical protein</fullName>
    </submittedName>
</protein>
<evidence type="ECO:0000256" key="2">
    <source>
        <dbReference type="SAM" id="Coils"/>
    </source>
</evidence>
<feature type="coiled-coil region" evidence="2">
    <location>
        <begin position="97"/>
        <end position="124"/>
    </location>
</feature>
<feature type="region of interest" description="Disordered" evidence="3">
    <location>
        <begin position="124"/>
        <end position="197"/>
    </location>
</feature>
<dbReference type="AlphaFoldDB" id="A0A811ZJS8"/>
<sequence length="197" mass="21853">MAGEAGPGPAHPGLKRPQGTASPCMSDYDLDHKLYREDVPYGRVYEYQRIPPLINRVPVKIRRTQVGMGVKSSFRLHTGPRKSHLPREQIKLPTEELHSIRGELSQIKAQVDRLLENLEHMGQQRDQLPTGGPGHIPGSEDSEENRGPESKGSSCRITELQQEPRGQRAHPEADSSEDSTDPEEAVKNPASDQEGSQ</sequence>
<organism evidence="4 5">
    <name type="scientific">Nyctereutes procyonoides</name>
    <name type="common">Raccoon dog</name>
    <name type="synonym">Canis procyonoides</name>
    <dbReference type="NCBI Taxonomy" id="34880"/>
    <lineage>
        <taxon>Eukaryota</taxon>
        <taxon>Metazoa</taxon>
        <taxon>Chordata</taxon>
        <taxon>Craniata</taxon>
        <taxon>Vertebrata</taxon>
        <taxon>Euteleostomi</taxon>
        <taxon>Mammalia</taxon>
        <taxon>Eutheria</taxon>
        <taxon>Laurasiatheria</taxon>
        <taxon>Carnivora</taxon>
        <taxon>Caniformia</taxon>
        <taxon>Canidae</taxon>
        <taxon>Nyctereutes</taxon>
    </lineage>
</organism>
<proteinExistence type="predicted"/>
<keyword evidence="1" id="KW-0694">RNA-binding</keyword>
<feature type="compositionally biased region" description="Polar residues" evidence="3">
    <location>
        <begin position="151"/>
        <end position="161"/>
    </location>
</feature>
<keyword evidence="5" id="KW-1185">Reference proteome</keyword>
<accession>A0A811ZJS8</accession>
<feature type="compositionally biased region" description="Low complexity" evidence="3">
    <location>
        <begin position="1"/>
        <end position="12"/>
    </location>
</feature>
<comment type="caution">
    <text evidence="4">The sequence shown here is derived from an EMBL/GenBank/DDBJ whole genome shotgun (WGS) entry which is preliminary data.</text>
</comment>
<gene>
    <name evidence="4" type="ORF">NYPRO_LOCUS21936</name>
</gene>
<dbReference type="Proteomes" id="UP000645828">
    <property type="component" value="Unassembled WGS sequence"/>
</dbReference>
<evidence type="ECO:0000256" key="3">
    <source>
        <dbReference type="SAM" id="MobiDB-lite"/>
    </source>
</evidence>
<reference evidence="4" key="1">
    <citation type="submission" date="2020-12" db="EMBL/GenBank/DDBJ databases">
        <authorList>
            <consortium name="Molecular Ecology Group"/>
        </authorList>
    </citation>
    <scope>NUCLEOTIDE SEQUENCE</scope>
    <source>
        <strain evidence="4">TBG_1078</strain>
    </source>
</reference>
<name>A0A811ZJS8_NYCPR</name>
<feature type="compositionally biased region" description="Acidic residues" evidence="3">
    <location>
        <begin position="174"/>
        <end position="183"/>
    </location>
</feature>
<dbReference type="PANTHER" id="PTHR13968">
    <property type="entry name" value="HETEROGENEOUS NUCLEAR RIBONUCLEOPROTEIN"/>
    <property type="match status" value="1"/>
</dbReference>
<evidence type="ECO:0000313" key="5">
    <source>
        <dbReference type="Proteomes" id="UP000645828"/>
    </source>
</evidence>
<feature type="region of interest" description="Disordered" evidence="3">
    <location>
        <begin position="1"/>
        <end position="26"/>
    </location>
</feature>
<dbReference type="GO" id="GO:0005634">
    <property type="term" value="C:nucleus"/>
    <property type="evidence" value="ECO:0007669"/>
    <property type="project" value="TreeGrafter"/>
</dbReference>
<evidence type="ECO:0000313" key="4">
    <source>
        <dbReference type="EMBL" id="CAD7689142.1"/>
    </source>
</evidence>
<keyword evidence="2" id="KW-0175">Coiled coil</keyword>
<evidence type="ECO:0000256" key="1">
    <source>
        <dbReference type="ARBA" id="ARBA00022884"/>
    </source>
</evidence>
<dbReference type="PANTHER" id="PTHR13968:SF26">
    <property type="entry name" value="RRM DOMAIN-CONTAINING PROTEIN"/>
    <property type="match status" value="1"/>
</dbReference>
<dbReference type="InterPro" id="IPR051186">
    <property type="entry name" value="RRM_HNRPC/RALY_subfam"/>
</dbReference>
<dbReference type="EMBL" id="CAJHUB010000769">
    <property type="protein sequence ID" value="CAD7689142.1"/>
    <property type="molecule type" value="Genomic_DNA"/>
</dbReference>
<dbReference type="GO" id="GO:0003723">
    <property type="term" value="F:RNA binding"/>
    <property type="evidence" value="ECO:0007669"/>
    <property type="project" value="UniProtKB-KW"/>
</dbReference>